<dbReference type="SMART" id="SM00960">
    <property type="entry name" value="Robl_LC7"/>
    <property type="match status" value="1"/>
</dbReference>
<dbReference type="Pfam" id="PF03259">
    <property type="entry name" value="Robl_LC7"/>
    <property type="match status" value="1"/>
</dbReference>
<protein>
    <submittedName>
        <fullName evidence="2">Roadblock/LC7 domain protein</fullName>
    </submittedName>
</protein>
<organism evidence="2 3">
    <name type="scientific">Streptomonospora litoralis</name>
    <dbReference type="NCBI Taxonomy" id="2498135"/>
    <lineage>
        <taxon>Bacteria</taxon>
        <taxon>Bacillati</taxon>
        <taxon>Actinomycetota</taxon>
        <taxon>Actinomycetes</taxon>
        <taxon>Streptosporangiales</taxon>
        <taxon>Nocardiopsidaceae</taxon>
        <taxon>Streptomonospora</taxon>
    </lineage>
</organism>
<name>A0A4P6Q628_9ACTN</name>
<dbReference type="InterPro" id="IPR053141">
    <property type="entry name" value="Mycobact_SerProt_Inhib_Rv3364c"/>
</dbReference>
<dbReference type="OrthoDB" id="5187023at2"/>
<evidence type="ECO:0000313" key="3">
    <source>
        <dbReference type="Proteomes" id="UP000292235"/>
    </source>
</evidence>
<dbReference type="AlphaFoldDB" id="A0A4P6Q628"/>
<dbReference type="Proteomes" id="UP000292235">
    <property type="component" value="Chromosome"/>
</dbReference>
<dbReference type="InterPro" id="IPR004942">
    <property type="entry name" value="Roadblock/LAMTOR2_dom"/>
</dbReference>
<proteinExistence type="predicted"/>
<dbReference type="KEGG" id="strr:EKD16_15270"/>
<reference evidence="2 3" key="1">
    <citation type="submission" date="2019-02" db="EMBL/GenBank/DDBJ databases">
        <authorList>
            <person name="Khodamoradi S."/>
            <person name="Hahnke R.L."/>
            <person name="Kaempfer P."/>
            <person name="Schumann P."/>
            <person name="Rohde M."/>
            <person name="Steinert M."/>
            <person name="Luzhetskyy A."/>
            <person name="Wink J."/>
            <person name="Ruckert C."/>
        </authorList>
    </citation>
    <scope>NUCLEOTIDE SEQUENCE [LARGE SCALE GENOMIC DNA]</scope>
    <source>
        <strain evidence="2 3">M2</strain>
    </source>
</reference>
<dbReference type="SUPFAM" id="SSF103196">
    <property type="entry name" value="Roadblock/LC7 domain"/>
    <property type="match status" value="1"/>
</dbReference>
<sequence>MNDRMSVTAENFSWLISNFVDDVPGVDHAVVVSSDGLVLTSSRDFPEEHAEQLAAIASGMHSLAVGGAKLFAKGECEQLIVRMQRGHLFVMSISDGSCLAVLTAPTADMKIVAYQMTRLVENVGHALTPQLRSQLREVIGN</sequence>
<evidence type="ECO:0000313" key="2">
    <source>
        <dbReference type="EMBL" id="QBI54831.1"/>
    </source>
</evidence>
<dbReference type="PANTHER" id="PTHR36222">
    <property type="entry name" value="SERINE PROTEASE INHIBITOR RV3364C"/>
    <property type="match status" value="1"/>
</dbReference>
<evidence type="ECO:0000259" key="1">
    <source>
        <dbReference type="SMART" id="SM00960"/>
    </source>
</evidence>
<dbReference type="PANTHER" id="PTHR36222:SF1">
    <property type="entry name" value="SERINE PROTEASE INHIBITOR RV3364C"/>
    <property type="match status" value="1"/>
</dbReference>
<dbReference type="EMBL" id="CP036455">
    <property type="protein sequence ID" value="QBI54831.1"/>
    <property type="molecule type" value="Genomic_DNA"/>
</dbReference>
<gene>
    <name evidence="2" type="ORF">EKD16_15270</name>
</gene>
<dbReference type="Gene3D" id="3.30.450.30">
    <property type="entry name" value="Dynein light chain 2a, cytoplasmic"/>
    <property type="match status" value="1"/>
</dbReference>
<feature type="domain" description="Roadblock/LAMTOR2" evidence="1">
    <location>
        <begin position="13"/>
        <end position="103"/>
    </location>
</feature>
<accession>A0A4P6Q628</accession>
<keyword evidence="3" id="KW-1185">Reference proteome</keyword>